<comment type="similarity">
    <text evidence="2 11">Belongs to the guanylate kinase family.</text>
</comment>
<dbReference type="InterPro" id="IPR027417">
    <property type="entry name" value="P-loop_NTPase"/>
</dbReference>
<organism evidence="13 14">
    <name type="scientific">Schaalia radingae</name>
    <dbReference type="NCBI Taxonomy" id="131110"/>
    <lineage>
        <taxon>Bacteria</taxon>
        <taxon>Bacillati</taxon>
        <taxon>Actinomycetota</taxon>
        <taxon>Actinomycetes</taxon>
        <taxon>Actinomycetales</taxon>
        <taxon>Actinomycetaceae</taxon>
        <taxon>Schaalia</taxon>
    </lineage>
</organism>
<dbReference type="InterPro" id="IPR020590">
    <property type="entry name" value="Guanylate_kinase_CS"/>
</dbReference>
<evidence type="ECO:0000256" key="10">
    <source>
        <dbReference type="ARBA" id="ARBA00048594"/>
    </source>
</evidence>
<name>A0ABY0V7S2_9ACTO</name>
<sequence>MGLMKLHEPRLTVLVGPTAVGKGTVVHSLLSRHPEIALSVSATTRAPRPGEINGTHYFFVSDDEFDRLVNDGQMLEWALVHGAHRYGTPRKPVEQWLSEGKSVLLEIDVAGARQVRASMPQAHFIFLAPPSWDELKRRLTERGTETLEEQERRLTTARAELDAAHEFDAIVINDDLDQAVTDLAVLMGLE</sequence>
<keyword evidence="5 11" id="KW-0808">Transferase</keyword>
<reference evidence="13 14" key="1">
    <citation type="submission" date="2016-10" db="EMBL/GenBank/DDBJ databases">
        <authorList>
            <person name="Varghese N."/>
            <person name="Submissions S."/>
        </authorList>
    </citation>
    <scope>NUCLEOTIDE SEQUENCE [LARGE SCALE GENOMIC DNA]</scope>
    <source>
        <strain evidence="13 14">DSM 9169</strain>
    </source>
</reference>
<dbReference type="Pfam" id="PF00625">
    <property type="entry name" value="Guanylate_kin"/>
    <property type="match status" value="1"/>
</dbReference>
<dbReference type="SUPFAM" id="SSF52540">
    <property type="entry name" value="P-loop containing nucleoside triphosphate hydrolases"/>
    <property type="match status" value="1"/>
</dbReference>
<evidence type="ECO:0000313" key="14">
    <source>
        <dbReference type="Proteomes" id="UP000198976"/>
    </source>
</evidence>
<dbReference type="RefSeq" id="WP_082628524.1">
    <property type="nucleotide sequence ID" value="NZ_LT629792.1"/>
</dbReference>
<keyword evidence="11" id="KW-0963">Cytoplasm</keyword>
<evidence type="ECO:0000256" key="1">
    <source>
        <dbReference type="ARBA" id="ARBA00003531"/>
    </source>
</evidence>
<dbReference type="HAMAP" id="MF_00328">
    <property type="entry name" value="Guanylate_kinase"/>
    <property type="match status" value="1"/>
</dbReference>
<dbReference type="NCBIfam" id="TIGR03263">
    <property type="entry name" value="guanyl_kin"/>
    <property type="match status" value="1"/>
</dbReference>
<comment type="function">
    <text evidence="1 11">Essential for recycling GMP and indirectly, cGMP.</text>
</comment>
<keyword evidence="6 11" id="KW-0547">Nucleotide-binding</keyword>
<evidence type="ECO:0000256" key="3">
    <source>
        <dbReference type="ARBA" id="ARBA00012961"/>
    </source>
</evidence>
<dbReference type="Gene3D" id="3.40.50.300">
    <property type="entry name" value="P-loop containing nucleotide triphosphate hydrolases"/>
    <property type="match status" value="1"/>
</dbReference>
<dbReference type="PANTHER" id="PTHR23117">
    <property type="entry name" value="GUANYLATE KINASE-RELATED"/>
    <property type="match status" value="1"/>
</dbReference>
<dbReference type="InterPro" id="IPR008144">
    <property type="entry name" value="Guanylate_kin-like_dom"/>
</dbReference>
<dbReference type="GO" id="GO:0016301">
    <property type="term" value="F:kinase activity"/>
    <property type="evidence" value="ECO:0007669"/>
    <property type="project" value="UniProtKB-KW"/>
</dbReference>
<proteinExistence type="inferred from homology"/>
<gene>
    <name evidence="11" type="primary">gmk</name>
    <name evidence="13" type="ORF">SAMN04489714_1213</name>
</gene>
<evidence type="ECO:0000256" key="8">
    <source>
        <dbReference type="ARBA" id="ARBA00022840"/>
    </source>
</evidence>
<dbReference type="Gene3D" id="3.30.63.10">
    <property type="entry name" value="Guanylate Kinase phosphate binding domain"/>
    <property type="match status" value="1"/>
</dbReference>
<dbReference type="InterPro" id="IPR017665">
    <property type="entry name" value="Guanylate_kinase"/>
</dbReference>
<dbReference type="EMBL" id="LT629792">
    <property type="protein sequence ID" value="SDT95681.1"/>
    <property type="molecule type" value="Genomic_DNA"/>
</dbReference>
<keyword evidence="7 11" id="KW-0418">Kinase</keyword>
<dbReference type="SMART" id="SM00072">
    <property type="entry name" value="GuKc"/>
    <property type="match status" value="1"/>
</dbReference>
<evidence type="ECO:0000256" key="9">
    <source>
        <dbReference type="ARBA" id="ARBA00030128"/>
    </source>
</evidence>
<protein>
    <recommendedName>
        <fullName evidence="4 11">Guanylate kinase</fullName>
        <ecNumber evidence="3 11">2.7.4.8</ecNumber>
    </recommendedName>
    <alternativeName>
        <fullName evidence="9 11">GMP kinase</fullName>
    </alternativeName>
</protein>
<evidence type="ECO:0000256" key="4">
    <source>
        <dbReference type="ARBA" id="ARBA00016296"/>
    </source>
</evidence>
<evidence type="ECO:0000256" key="2">
    <source>
        <dbReference type="ARBA" id="ARBA00005790"/>
    </source>
</evidence>
<evidence type="ECO:0000256" key="6">
    <source>
        <dbReference type="ARBA" id="ARBA00022741"/>
    </source>
</evidence>
<dbReference type="PANTHER" id="PTHR23117:SF13">
    <property type="entry name" value="GUANYLATE KINASE"/>
    <property type="match status" value="1"/>
</dbReference>
<accession>A0ABY0V7S2</accession>
<keyword evidence="14" id="KW-1185">Reference proteome</keyword>
<dbReference type="CDD" id="cd00071">
    <property type="entry name" value="GMPK"/>
    <property type="match status" value="1"/>
</dbReference>
<dbReference type="PROSITE" id="PS50052">
    <property type="entry name" value="GUANYLATE_KINASE_2"/>
    <property type="match status" value="1"/>
</dbReference>
<dbReference type="Proteomes" id="UP000198976">
    <property type="component" value="Chromosome I"/>
</dbReference>
<evidence type="ECO:0000313" key="13">
    <source>
        <dbReference type="EMBL" id="SDT95681.1"/>
    </source>
</evidence>
<keyword evidence="8 11" id="KW-0067">ATP-binding</keyword>
<feature type="binding site" evidence="11">
    <location>
        <begin position="16"/>
        <end position="23"/>
    </location>
    <ligand>
        <name>ATP</name>
        <dbReference type="ChEBI" id="CHEBI:30616"/>
    </ligand>
</feature>
<comment type="catalytic activity">
    <reaction evidence="10 11">
        <text>GMP + ATP = GDP + ADP</text>
        <dbReference type="Rhea" id="RHEA:20780"/>
        <dbReference type="ChEBI" id="CHEBI:30616"/>
        <dbReference type="ChEBI" id="CHEBI:58115"/>
        <dbReference type="ChEBI" id="CHEBI:58189"/>
        <dbReference type="ChEBI" id="CHEBI:456216"/>
        <dbReference type="EC" id="2.7.4.8"/>
    </reaction>
</comment>
<evidence type="ECO:0000256" key="7">
    <source>
        <dbReference type="ARBA" id="ARBA00022777"/>
    </source>
</evidence>
<feature type="domain" description="Guanylate kinase-like" evidence="12">
    <location>
        <begin position="9"/>
        <end position="188"/>
    </location>
</feature>
<dbReference type="EC" id="2.7.4.8" evidence="3 11"/>
<dbReference type="PROSITE" id="PS00856">
    <property type="entry name" value="GUANYLATE_KINASE_1"/>
    <property type="match status" value="1"/>
</dbReference>
<evidence type="ECO:0000256" key="5">
    <source>
        <dbReference type="ARBA" id="ARBA00022679"/>
    </source>
</evidence>
<evidence type="ECO:0000259" key="12">
    <source>
        <dbReference type="PROSITE" id="PS50052"/>
    </source>
</evidence>
<evidence type="ECO:0000256" key="11">
    <source>
        <dbReference type="HAMAP-Rule" id="MF_00328"/>
    </source>
</evidence>
<comment type="subcellular location">
    <subcellularLocation>
        <location evidence="11">Cytoplasm</location>
    </subcellularLocation>
</comment>
<dbReference type="InterPro" id="IPR008145">
    <property type="entry name" value="GK/Ca_channel_bsu"/>
</dbReference>